<reference evidence="1" key="1">
    <citation type="journal article" date="2014" name="Nat. Commun.">
        <title>The tobacco genome sequence and its comparison with those of tomato and potato.</title>
        <authorList>
            <person name="Sierro N."/>
            <person name="Battey J.N."/>
            <person name="Ouadi S."/>
            <person name="Bakaher N."/>
            <person name="Bovet L."/>
            <person name="Willig A."/>
            <person name="Goepfert S."/>
            <person name="Peitsch M.C."/>
            <person name="Ivanov N.V."/>
        </authorList>
    </citation>
    <scope>NUCLEOTIDE SEQUENCE [LARGE SCALE GENOMIC DNA]</scope>
</reference>
<organism evidence="1 2">
    <name type="scientific">Nicotiana tabacum</name>
    <name type="common">Common tobacco</name>
    <dbReference type="NCBI Taxonomy" id="4097"/>
    <lineage>
        <taxon>Eukaryota</taxon>
        <taxon>Viridiplantae</taxon>
        <taxon>Streptophyta</taxon>
        <taxon>Embryophyta</taxon>
        <taxon>Tracheophyta</taxon>
        <taxon>Spermatophyta</taxon>
        <taxon>Magnoliopsida</taxon>
        <taxon>eudicotyledons</taxon>
        <taxon>Gunneridae</taxon>
        <taxon>Pentapetalae</taxon>
        <taxon>asterids</taxon>
        <taxon>lamiids</taxon>
        <taxon>Solanales</taxon>
        <taxon>Solanaceae</taxon>
        <taxon>Nicotianoideae</taxon>
        <taxon>Nicotianeae</taxon>
        <taxon>Nicotiana</taxon>
    </lineage>
</organism>
<dbReference type="RefSeq" id="XP_075078837.1">
    <property type="nucleotide sequence ID" value="XM_075222736.1"/>
</dbReference>
<name>A0AC58S1I6_TOBAC</name>
<sequence>MVSDQNGITTSIKPQQVTFIVPGAENFEPTEISDFVQKAQDNLDTALLEFAWNELVEKNKSVTVQELAEMIFGSAEPLESYCAHLLLSRDEVYFTVLESKGLSPVYGPRTATQVGELLRRKLAKETAEKEFEELIQLLRSAKKMPPQDKPPRSSWKTEEKIWHKIESLEAFAIDACKNDDQKRTAGMILKAMGLAKTSSAAVNLLIDIGYFPVHVNLDLLKLNIPTDHREEILSVADSILSSSPDLDEADRVDLTHLKVYAIDVDEADELDDALSATRLQDGRIKVWIHVADPTSLLQPGSIIDKDARRRGTSIFLPTATYSMFPERLAMEGMSLKQGKLCNAVTVSVVLRSDGSIAEYSVENSIIKPTYMLTYESATELLHLNLEEEIELKILSEAAALRLRWRREQGAIDTGTLETRIKVTNPDHPEPSIKLYVENQADAAMRLVSEMMILCGEVIATYGSHNNIPLPYRGQPQSNIDTSAFEHLPEGPVRSSAIVRIMRAAEMDFRNPVRHGVLGLPGYVQFTSPIRRYMDLAAHYQVKAFLRGDSLPFSAGELEGIASTVNMTTRVVRRLSSSSLRYWILEYLRRQPKGKRFRALVLRFIKDRIAAILLTEIGVQASSWVSLGVQIGDEVDVQVEEAHPRDDVLSLKEVEAV</sequence>
<evidence type="ECO:0000313" key="2">
    <source>
        <dbReference type="RefSeq" id="XP_075078837.1"/>
    </source>
</evidence>
<accession>A0AC58S1I6</accession>
<evidence type="ECO:0000313" key="1">
    <source>
        <dbReference type="Proteomes" id="UP000790787"/>
    </source>
</evidence>
<keyword evidence="1" id="KW-1185">Reference proteome</keyword>
<protein>
    <submittedName>
        <fullName evidence="2">Ribonuclease II, chloroplastic/mitochondrial isoform X5</fullName>
    </submittedName>
</protein>
<proteinExistence type="predicted"/>
<dbReference type="Proteomes" id="UP000790787">
    <property type="component" value="Chromosome 10"/>
</dbReference>
<gene>
    <name evidence="2" type="primary">LOC107794135</name>
</gene>
<reference evidence="2" key="2">
    <citation type="submission" date="2025-08" db="UniProtKB">
        <authorList>
            <consortium name="RefSeq"/>
        </authorList>
    </citation>
    <scope>IDENTIFICATION</scope>
    <source>
        <tissue evidence="2">Leaf</tissue>
    </source>
</reference>